<accession>A0A4Z2E6D6</accession>
<reference evidence="2 3" key="1">
    <citation type="submission" date="2019-03" db="EMBL/GenBank/DDBJ databases">
        <title>First draft genome of Liparis tanakae, snailfish: a comprehensive survey of snailfish specific genes.</title>
        <authorList>
            <person name="Kim W."/>
            <person name="Song I."/>
            <person name="Jeong J.-H."/>
            <person name="Kim D."/>
            <person name="Kim S."/>
            <person name="Ryu S."/>
            <person name="Song J.Y."/>
            <person name="Lee S.K."/>
        </authorList>
    </citation>
    <scope>NUCLEOTIDE SEQUENCE [LARGE SCALE GENOMIC DNA]</scope>
    <source>
        <tissue evidence="2">Muscle</tissue>
    </source>
</reference>
<keyword evidence="3" id="KW-1185">Reference proteome</keyword>
<evidence type="ECO:0000313" key="3">
    <source>
        <dbReference type="Proteomes" id="UP000314294"/>
    </source>
</evidence>
<dbReference type="Proteomes" id="UP000314294">
    <property type="component" value="Unassembled WGS sequence"/>
</dbReference>
<sequence>MVICGEGNTARRAPGGAVRIRGTVRALTTGSGEENSTFITEGDGRHGTKTTRRKCAFRRQSHTALQEERTTRRVSFIYSSLLNQGNPMATGH</sequence>
<dbReference type="EMBL" id="SRLO01015246">
    <property type="protein sequence ID" value="TNN24486.1"/>
    <property type="molecule type" value="Genomic_DNA"/>
</dbReference>
<proteinExistence type="predicted"/>
<evidence type="ECO:0000256" key="1">
    <source>
        <dbReference type="SAM" id="MobiDB-lite"/>
    </source>
</evidence>
<organism evidence="2 3">
    <name type="scientific">Liparis tanakae</name>
    <name type="common">Tanaka's snailfish</name>
    <dbReference type="NCBI Taxonomy" id="230148"/>
    <lineage>
        <taxon>Eukaryota</taxon>
        <taxon>Metazoa</taxon>
        <taxon>Chordata</taxon>
        <taxon>Craniata</taxon>
        <taxon>Vertebrata</taxon>
        <taxon>Euteleostomi</taxon>
        <taxon>Actinopterygii</taxon>
        <taxon>Neopterygii</taxon>
        <taxon>Teleostei</taxon>
        <taxon>Neoteleostei</taxon>
        <taxon>Acanthomorphata</taxon>
        <taxon>Eupercaria</taxon>
        <taxon>Perciformes</taxon>
        <taxon>Cottioidei</taxon>
        <taxon>Cottales</taxon>
        <taxon>Liparidae</taxon>
        <taxon>Liparis</taxon>
    </lineage>
</organism>
<dbReference type="AlphaFoldDB" id="A0A4Z2E6D6"/>
<feature type="region of interest" description="Disordered" evidence="1">
    <location>
        <begin position="31"/>
        <end position="52"/>
    </location>
</feature>
<name>A0A4Z2E6D6_9TELE</name>
<evidence type="ECO:0000313" key="2">
    <source>
        <dbReference type="EMBL" id="TNN24486.1"/>
    </source>
</evidence>
<gene>
    <name evidence="2" type="ORF">EYF80_065388</name>
</gene>
<protein>
    <submittedName>
        <fullName evidence="2">Uncharacterized protein</fullName>
    </submittedName>
</protein>
<comment type="caution">
    <text evidence="2">The sequence shown here is derived from an EMBL/GenBank/DDBJ whole genome shotgun (WGS) entry which is preliminary data.</text>
</comment>